<dbReference type="SUPFAM" id="SSF46785">
    <property type="entry name" value="Winged helix' DNA-binding domain"/>
    <property type="match status" value="1"/>
</dbReference>
<comment type="caution">
    <text evidence="6">The sequence shown here is derived from an EMBL/GenBank/DDBJ whole genome shotgun (WGS) entry which is preliminary data.</text>
</comment>
<dbReference type="AlphaFoldDB" id="A0A1J5PXY8"/>
<feature type="domain" description="HTH lysR-type" evidence="5">
    <location>
        <begin position="1"/>
        <end position="59"/>
    </location>
</feature>
<accession>A0A1J5PXY8</accession>
<dbReference type="CDD" id="cd08422">
    <property type="entry name" value="PBP2_CrgA_like"/>
    <property type="match status" value="1"/>
</dbReference>
<evidence type="ECO:0000256" key="3">
    <source>
        <dbReference type="ARBA" id="ARBA00023125"/>
    </source>
</evidence>
<dbReference type="Pfam" id="PF00126">
    <property type="entry name" value="HTH_1"/>
    <property type="match status" value="1"/>
</dbReference>
<proteinExistence type="inferred from homology"/>
<dbReference type="Gene3D" id="1.10.10.10">
    <property type="entry name" value="Winged helix-like DNA-binding domain superfamily/Winged helix DNA-binding domain"/>
    <property type="match status" value="1"/>
</dbReference>
<dbReference type="SUPFAM" id="SSF53850">
    <property type="entry name" value="Periplasmic binding protein-like II"/>
    <property type="match status" value="1"/>
</dbReference>
<dbReference type="EMBL" id="MLJW01002013">
    <property type="protein sequence ID" value="OIQ75930.1"/>
    <property type="molecule type" value="Genomic_DNA"/>
</dbReference>
<evidence type="ECO:0000256" key="4">
    <source>
        <dbReference type="ARBA" id="ARBA00023163"/>
    </source>
</evidence>
<keyword evidence="2" id="KW-0805">Transcription regulation</keyword>
<comment type="similarity">
    <text evidence="1">Belongs to the LysR transcriptional regulatory family.</text>
</comment>
<reference evidence="6" key="1">
    <citation type="submission" date="2016-10" db="EMBL/GenBank/DDBJ databases">
        <title>Sequence of Gallionella enrichment culture.</title>
        <authorList>
            <person name="Poehlein A."/>
            <person name="Muehling M."/>
            <person name="Daniel R."/>
        </authorList>
    </citation>
    <scope>NUCLEOTIDE SEQUENCE</scope>
</reference>
<dbReference type="Pfam" id="PF03466">
    <property type="entry name" value="LysR_substrate"/>
    <property type="match status" value="1"/>
</dbReference>
<name>A0A1J5PXY8_9ZZZZ</name>
<dbReference type="GO" id="GO:0003700">
    <property type="term" value="F:DNA-binding transcription factor activity"/>
    <property type="evidence" value="ECO:0007669"/>
    <property type="project" value="InterPro"/>
</dbReference>
<dbReference type="InterPro" id="IPR036388">
    <property type="entry name" value="WH-like_DNA-bd_sf"/>
</dbReference>
<evidence type="ECO:0000256" key="1">
    <source>
        <dbReference type="ARBA" id="ARBA00009437"/>
    </source>
</evidence>
<gene>
    <name evidence="6" type="primary">dmlR_24</name>
    <name evidence="6" type="ORF">GALL_423930</name>
</gene>
<dbReference type="FunFam" id="1.10.10.10:FF:000001">
    <property type="entry name" value="LysR family transcriptional regulator"/>
    <property type="match status" value="1"/>
</dbReference>
<keyword evidence="3" id="KW-0238">DNA-binding</keyword>
<dbReference type="InterPro" id="IPR036390">
    <property type="entry name" value="WH_DNA-bd_sf"/>
</dbReference>
<evidence type="ECO:0000256" key="2">
    <source>
        <dbReference type="ARBA" id="ARBA00023015"/>
    </source>
</evidence>
<keyword evidence="4" id="KW-0804">Transcription</keyword>
<dbReference type="PANTHER" id="PTHR30537">
    <property type="entry name" value="HTH-TYPE TRANSCRIPTIONAL REGULATOR"/>
    <property type="match status" value="1"/>
</dbReference>
<dbReference type="GO" id="GO:0043565">
    <property type="term" value="F:sequence-specific DNA binding"/>
    <property type="evidence" value="ECO:0007669"/>
    <property type="project" value="TreeGrafter"/>
</dbReference>
<dbReference type="InterPro" id="IPR000847">
    <property type="entry name" value="LysR_HTH_N"/>
</dbReference>
<dbReference type="InterPro" id="IPR005119">
    <property type="entry name" value="LysR_subst-bd"/>
</dbReference>
<dbReference type="PANTHER" id="PTHR30537:SF35">
    <property type="entry name" value="TRANSCRIPTIONAL REGULATORY PROTEIN"/>
    <property type="match status" value="1"/>
</dbReference>
<protein>
    <submittedName>
        <fullName evidence="6">HTH-type transcriptional regulator DmlR</fullName>
    </submittedName>
</protein>
<dbReference type="Gene3D" id="3.40.190.290">
    <property type="match status" value="1"/>
</dbReference>
<dbReference type="InterPro" id="IPR058163">
    <property type="entry name" value="LysR-type_TF_proteobact-type"/>
</dbReference>
<evidence type="ECO:0000313" key="6">
    <source>
        <dbReference type="EMBL" id="OIQ75930.1"/>
    </source>
</evidence>
<dbReference type="GO" id="GO:0006351">
    <property type="term" value="P:DNA-templated transcription"/>
    <property type="evidence" value="ECO:0007669"/>
    <property type="project" value="TreeGrafter"/>
</dbReference>
<evidence type="ECO:0000259" key="5">
    <source>
        <dbReference type="PROSITE" id="PS50931"/>
    </source>
</evidence>
<organism evidence="6">
    <name type="scientific">mine drainage metagenome</name>
    <dbReference type="NCBI Taxonomy" id="410659"/>
    <lineage>
        <taxon>unclassified sequences</taxon>
        <taxon>metagenomes</taxon>
        <taxon>ecological metagenomes</taxon>
    </lineage>
</organism>
<sequence>MDRLRCIEVFVEVARDGSFTSAARRLGISKATTTKHVAWLERSLGVKLLNRTTKDVGLTEAGAHALSQGKLLLDRYEEIGAGVRELIEKPRGIVRVGTPPSFGTHHLLPLVVGFTERYREIRIMLLLDDGSANLIAQGLDLSLSIGPAPEDAGHIAVPLTKAPQVLVASEAYLRTHGVPKTPADLARHNCLVHALKSPTNIWRFSGAAGEVSTRVNGTVCSNFGEALKHAALLGHGISMHPYYMVSDDLKAKRLVGVLPDYEPLELEIYVVYPTREHLPARTRRFLDYLKRWAKTPPDWANPSSKKPLARLGR</sequence>
<dbReference type="PROSITE" id="PS50931">
    <property type="entry name" value="HTH_LYSR"/>
    <property type="match status" value="1"/>
</dbReference>